<sequence>MAACGIILSSCKNLIKKCFVYFVKISKSTNNKQQTTNNKQQTTNNKQQTTNNLGQLYNKSDHEEQATISAQKSARLILEIVKKYFMPKSVIDIGCGAGTFLKCWQDMGVKELKGLDLYSGDFERLLVSKDLLDIVDLNNFSAEKYPKYDMAISLEVAEHIQANSSKMFVNNLAKLSDLILFSAAIPFQPGTAHINCRPIQFWVDLFNAAGFDCFDCIRPAAMKNKDIEWWYSQNIMLFAKNQKREMLIAKDLKIDNSPLFFYHSEHVKMLLGKAFD</sequence>
<evidence type="ECO:0000313" key="1">
    <source>
        <dbReference type="EMBL" id="GBR74264.1"/>
    </source>
</evidence>
<dbReference type="Gene3D" id="3.40.50.150">
    <property type="entry name" value="Vaccinia Virus protein VP39"/>
    <property type="match status" value="1"/>
</dbReference>
<dbReference type="AlphaFoldDB" id="A0A388TCN9"/>
<organism evidence="1 2">
    <name type="scientific">Termititenax aidoneus</name>
    <dbReference type="NCBI Taxonomy" id="2218524"/>
    <lineage>
        <taxon>Bacteria</taxon>
        <taxon>Bacillati</taxon>
        <taxon>Candidatus Margulisiibacteriota</taxon>
        <taxon>Candidatus Termititenacia</taxon>
        <taxon>Candidatus Termititenacales</taxon>
        <taxon>Candidatus Termititenacaceae</taxon>
        <taxon>Candidatus Termititenax</taxon>
    </lineage>
</organism>
<evidence type="ECO:0000313" key="2">
    <source>
        <dbReference type="Proteomes" id="UP000269352"/>
    </source>
</evidence>
<dbReference type="Pfam" id="PF13489">
    <property type="entry name" value="Methyltransf_23"/>
    <property type="match status" value="1"/>
</dbReference>
<dbReference type="SUPFAM" id="SSF53335">
    <property type="entry name" value="S-adenosyl-L-methionine-dependent methyltransferases"/>
    <property type="match status" value="1"/>
</dbReference>
<dbReference type="InterPro" id="IPR029063">
    <property type="entry name" value="SAM-dependent_MTases_sf"/>
</dbReference>
<gene>
    <name evidence="1" type="ORF">NO1_1472</name>
</gene>
<keyword evidence="1" id="KW-0808">Transferase</keyword>
<accession>A0A388TCN9</accession>
<proteinExistence type="predicted"/>
<dbReference type="EMBL" id="BGZN01000037">
    <property type="protein sequence ID" value="GBR74264.1"/>
    <property type="molecule type" value="Genomic_DNA"/>
</dbReference>
<keyword evidence="2" id="KW-1185">Reference proteome</keyword>
<dbReference type="GO" id="GO:0008168">
    <property type="term" value="F:methyltransferase activity"/>
    <property type="evidence" value="ECO:0007669"/>
    <property type="project" value="UniProtKB-KW"/>
</dbReference>
<protein>
    <submittedName>
        <fullName evidence="1">Methyltransferase</fullName>
    </submittedName>
</protein>
<dbReference type="Proteomes" id="UP000269352">
    <property type="component" value="Unassembled WGS sequence"/>
</dbReference>
<keyword evidence="1" id="KW-0489">Methyltransferase</keyword>
<dbReference type="GO" id="GO:0032259">
    <property type="term" value="P:methylation"/>
    <property type="evidence" value="ECO:0007669"/>
    <property type="project" value="UniProtKB-KW"/>
</dbReference>
<name>A0A388TCN9_TERA1</name>
<reference evidence="1 2" key="1">
    <citation type="journal article" date="2019" name="ISME J.">
        <title>Genome analyses of uncultured TG2/ZB3 bacteria in 'Margulisbacteria' specifically attached to ectosymbiotic spirochetes of protists in the termite gut.</title>
        <authorList>
            <person name="Utami Y.D."/>
            <person name="Kuwahara H."/>
            <person name="Igai K."/>
            <person name="Murakami T."/>
            <person name="Sugaya K."/>
            <person name="Morikawa T."/>
            <person name="Nagura Y."/>
            <person name="Yuki M."/>
            <person name="Deevong P."/>
            <person name="Inoue T."/>
            <person name="Kihara K."/>
            <person name="Lo N."/>
            <person name="Yamada A."/>
            <person name="Ohkuma M."/>
            <person name="Hongoh Y."/>
        </authorList>
    </citation>
    <scope>NUCLEOTIDE SEQUENCE [LARGE SCALE GENOMIC DNA]</scope>
    <source>
        <strain evidence="1">NkOx7-01</strain>
    </source>
</reference>
<comment type="caution">
    <text evidence="1">The sequence shown here is derived from an EMBL/GenBank/DDBJ whole genome shotgun (WGS) entry which is preliminary data.</text>
</comment>